<dbReference type="RefSeq" id="WP_040064683.1">
    <property type="nucleotide sequence ID" value="NZ_JXDG01000012.1"/>
</dbReference>
<proteinExistence type="predicted"/>
<dbReference type="Proteomes" id="UP000031535">
    <property type="component" value="Unassembled WGS sequence"/>
</dbReference>
<dbReference type="AlphaFoldDB" id="A0A0C2I6T2"/>
<name>A0A0C2I6T2_9PSED</name>
<organism evidence="1 2">
    <name type="scientific">Pseudomonas batumici</name>
    <dbReference type="NCBI Taxonomy" id="226910"/>
    <lineage>
        <taxon>Bacteria</taxon>
        <taxon>Pseudomonadati</taxon>
        <taxon>Pseudomonadota</taxon>
        <taxon>Gammaproteobacteria</taxon>
        <taxon>Pseudomonadales</taxon>
        <taxon>Pseudomonadaceae</taxon>
        <taxon>Pseudomonas</taxon>
    </lineage>
</organism>
<protein>
    <recommendedName>
        <fullName evidence="3">YqjK-like protein</fullName>
    </recommendedName>
</protein>
<evidence type="ECO:0008006" key="3">
    <source>
        <dbReference type="Google" id="ProtNLM"/>
    </source>
</evidence>
<comment type="caution">
    <text evidence="1">The sequence shown here is derived from an EMBL/GenBank/DDBJ whole genome shotgun (WGS) entry which is preliminary data.</text>
</comment>
<dbReference type="STRING" id="226910.UCMB321_1254"/>
<reference evidence="1 2" key="1">
    <citation type="submission" date="2015-01" db="EMBL/GenBank/DDBJ databases">
        <title>Complete genome of Pseudomonas batumici UCM B-321 producer of the batumin antibiotic with strong antistaphilococcal and potential anticancer activity.</title>
        <authorList>
            <person name="Klochko V.V."/>
            <person name="Zelena L.B."/>
            <person name="Elena K.A."/>
            <person name="Reva O.N."/>
        </authorList>
    </citation>
    <scope>NUCLEOTIDE SEQUENCE [LARGE SCALE GENOMIC DNA]</scope>
    <source>
        <strain evidence="1 2">UCM B-321</strain>
    </source>
</reference>
<sequence length="113" mass="12743">MSLPDLTHVHSRRDMRKALIRLRMELHRQEIRHESRDLLQPLQHMRGLGRNWQANLGLKHAPLWGIGIVALLGFLGAKGAKGGGVERLSRWVRLGAGLLPLIRLALRATSPKE</sequence>
<dbReference type="PATRIC" id="fig|226910.6.peg.1246"/>
<keyword evidence="2" id="KW-1185">Reference proteome</keyword>
<dbReference type="EMBL" id="JXDG01000012">
    <property type="protein sequence ID" value="KIH84926.1"/>
    <property type="molecule type" value="Genomic_DNA"/>
</dbReference>
<dbReference type="OrthoDB" id="7031058at2"/>
<evidence type="ECO:0000313" key="1">
    <source>
        <dbReference type="EMBL" id="KIH84926.1"/>
    </source>
</evidence>
<gene>
    <name evidence="1" type="ORF">UCMB321_1254</name>
</gene>
<evidence type="ECO:0000313" key="2">
    <source>
        <dbReference type="Proteomes" id="UP000031535"/>
    </source>
</evidence>
<accession>A0A0C2I6T2</accession>